<protein>
    <submittedName>
        <fullName evidence="2">Cell shape-determining protein</fullName>
    </submittedName>
</protein>
<dbReference type="GO" id="GO:0004713">
    <property type="term" value="F:protein tyrosine kinase activity"/>
    <property type="evidence" value="ECO:0007669"/>
    <property type="project" value="TreeGrafter"/>
</dbReference>
<evidence type="ECO:0000256" key="1">
    <source>
        <dbReference type="SAM" id="Phobius"/>
    </source>
</evidence>
<proteinExistence type="predicted"/>
<keyword evidence="3" id="KW-1185">Reference proteome</keyword>
<evidence type="ECO:0000313" key="3">
    <source>
        <dbReference type="Proteomes" id="UP000466794"/>
    </source>
</evidence>
<dbReference type="EMBL" id="WRPP01000001">
    <property type="protein sequence ID" value="MVU77315.1"/>
    <property type="molecule type" value="Genomic_DNA"/>
</dbReference>
<organism evidence="2 3">
    <name type="scientific">Nocardia terrae</name>
    <dbReference type="NCBI Taxonomy" id="2675851"/>
    <lineage>
        <taxon>Bacteria</taxon>
        <taxon>Bacillati</taxon>
        <taxon>Actinomycetota</taxon>
        <taxon>Actinomycetes</taxon>
        <taxon>Mycobacteriales</taxon>
        <taxon>Nocardiaceae</taxon>
        <taxon>Nocardia</taxon>
    </lineage>
</organism>
<comment type="caution">
    <text evidence="2">The sequence shown here is derived from an EMBL/GenBank/DDBJ whole genome shotgun (WGS) entry which is preliminary data.</text>
</comment>
<dbReference type="GO" id="GO:0005886">
    <property type="term" value="C:plasma membrane"/>
    <property type="evidence" value="ECO:0007669"/>
    <property type="project" value="TreeGrafter"/>
</dbReference>
<dbReference type="InterPro" id="IPR050445">
    <property type="entry name" value="Bact_polysacc_biosynth/exp"/>
</dbReference>
<sequence>MNSTVSHDAVGAAYSDTAVLAYLRLLRRRWRWIVWGVLATLAATTVFLLVRPPVYRSEATVFIRTPGDVSRVVDGGDSYAKARGRTYAALATSPDLAAVVIGDLKVKADPVRFADRISASNRTGTVLIDIAVTGPTAAETTRTAQVFLTDYAALVHTLETVPGSAVPRAELVVVTGPGRPEREVAWGAPLYVVIAGAVLTGFVLGAGAAVARRLFEPDTEHEANS</sequence>
<keyword evidence="1" id="KW-0472">Membrane</keyword>
<dbReference type="PANTHER" id="PTHR32309">
    <property type="entry name" value="TYROSINE-PROTEIN KINASE"/>
    <property type="match status" value="1"/>
</dbReference>
<accession>A0A7K1USL4</accession>
<dbReference type="AlphaFoldDB" id="A0A7K1USL4"/>
<feature type="transmembrane region" description="Helical" evidence="1">
    <location>
        <begin position="32"/>
        <end position="50"/>
    </location>
</feature>
<dbReference type="Proteomes" id="UP000466794">
    <property type="component" value="Unassembled WGS sequence"/>
</dbReference>
<keyword evidence="1" id="KW-0812">Transmembrane</keyword>
<evidence type="ECO:0000313" key="2">
    <source>
        <dbReference type="EMBL" id="MVU77315.1"/>
    </source>
</evidence>
<name>A0A7K1USL4_9NOCA</name>
<dbReference type="PANTHER" id="PTHR32309:SF13">
    <property type="entry name" value="FERRIC ENTEROBACTIN TRANSPORT PROTEIN FEPE"/>
    <property type="match status" value="1"/>
</dbReference>
<keyword evidence="1" id="KW-1133">Transmembrane helix</keyword>
<feature type="transmembrane region" description="Helical" evidence="1">
    <location>
        <begin position="190"/>
        <end position="211"/>
    </location>
</feature>
<reference evidence="2 3" key="1">
    <citation type="submission" date="2019-12" db="EMBL/GenBank/DDBJ databases">
        <title>Nocardia sp. nov. ET3-3 isolated from soil.</title>
        <authorList>
            <person name="Kanchanasin P."/>
            <person name="Tanasupawat S."/>
            <person name="Yuki M."/>
            <person name="Kudo T."/>
        </authorList>
    </citation>
    <scope>NUCLEOTIDE SEQUENCE [LARGE SCALE GENOMIC DNA]</scope>
    <source>
        <strain evidence="2 3">ET3-3</strain>
    </source>
</reference>
<dbReference type="RefSeq" id="WP_157386675.1">
    <property type="nucleotide sequence ID" value="NZ_WRPP01000001.1"/>
</dbReference>
<gene>
    <name evidence="2" type="ORF">GPX89_08655</name>
</gene>